<evidence type="ECO:0000256" key="1">
    <source>
        <dbReference type="ARBA" id="ARBA00023015"/>
    </source>
</evidence>
<dbReference type="OrthoDB" id="156657at2"/>
<evidence type="ECO:0000259" key="4">
    <source>
        <dbReference type="PROSITE" id="PS50932"/>
    </source>
</evidence>
<dbReference type="GO" id="GO:0000976">
    <property type="term" value="F:transcription cis-regulatory region binding"/>
    <property type="evidence" value="ECO:0007669"/>
    <property type="project" value="TreeGrafter"/>
</dbReference>
<dbReference type="Pfam" id="PF00356">
    <property type="entry name" value="LacI"/>
    <property type="match status" value="1"/>
</dbReference>
<dbReference type="InterPro" id="IPR000843">
    <property type="entry name" value="HTH_LacI"/>
</dbReference>
<dbReference type="InterPro" id="IPR046335">
    <property type="entry name" value="LacI/GalR-like_sensor"/>
</dbReference>
<dbReference type="PANTHER" id="PTHR30146:SF109">
    <property type="entry name" value="HTH-TYPE TRANSCRIPTIONAL REGULATOR GALS"/>
    <property type="match status" value="1"/>
</dbReference>
<evidence type="ECO:0000313" key="7">
    <source>
        <dbReference type="Proteomes" id="UP000004508"/>
    </source>
</evidence>
<evidence type="ECO:0000256" key="2">
    <source>
        <dbReference type="ARBA" id="ARBA00023125"/>
    </source>
</evidence>
<sequence length="344" mass="38985">MMVTITDVAEKAGVSKSTVSQYLNKRYEYMSAQTRQKIETTIAELDYQPNILARSLKQKRTSTIGVIVANIVHGFSIEICRALEDYFQEQSMNVILCNSDEDMEKEKTYLETLQAKQVDGIILFPTGENKSLYKKLVKERMPLLFLDRKVEGVLSDTVVVNNAEAVFQATEHLAEQGHKRIAIITEPLTISSRIDRMEGYKRAVRELGLEQRQEFMIHCEIGQIRSKLAELFSGTERPTAMIAGNELVLMEILSFIKNNQMPVPEELALIVFDNISFAHLLTPTLTAIAQPTLEMGRAAGKLLMNRITADVPTNGPPREQVFDCKLIIRESSRRSTRPQNEFWG</sequence>
<dbReference type="CDD" id="cd19977">
    <property type="entry name" value="PBP1_EndR-like"/>
    <property type="match status" value="1"/>
</dbReference>
<dbReference type="GO" id="GO:0003700">
    <property type="term" value="F:DNA-binding transcription factor activity"/>
    <property type="evidence" value="ECO:0007669"/>
    <property type="project" value="TreeGrafter"/>
</dbReference>
<dbReference type="STRING" id="485913.Krac_0157"/>
<dbReference type="eggNOG" id="COG1609">
    <property type="taxonomic scope" value="Bacteria"/>
</dbReference>
<dbReference type="InParanoid" id="D6U712"/>
<dbReference type="SMART" id="SM00354">
    <property type="entry name" value="HTH_LACI"/>
    <property type="match status" value="1"/>
</dbReference>
<dbReference type="Proteomes" id="UP000004508">
    <property type="component" value="Unassembled WGS sequence"/>
</dbReference>
<dbReference type="CDD" id="cd01392">
    <property type="entry name" value="HTH_LacI"/>
    <property type="match status" value="1"/>
</dbReference>
<dbReference type="Pfam" id="PF13377">
    <property type="entry name" value="Peripla_BP_3"/>
    <property type="match status" value="1"/>
</dbReference>
<proteinExistence type="predicted"/>
<dbReference type="PROSITE" id="PS50943">
    <property type="entry name" value="HTH_CROC1"/>
    <property type="match status" value="1"/>
</dbReference>
<protein>
    <submittedName>
        <fullName evidence="6">Transcriptional regulator, LacI family</fullName>
    </submittedName>
</protein>
<dbReference type="AlphaFoldDB" id="D6U712"/>
<keyword evidence="7" id="KW-1185">Reference proteome</keyword>
<name>D6U712_KTERA</name>
<dbReference type="PROSITE" id="PS00356">
    <property type="entry name" value="HTH_LACI_1"/>
    <property type="match status" value="1"/>
</dbReference>
<dbReference type="FunCoup" id="D6U712">
    <property type="interactions" value="4"/>
</dbReference>
<comment type="caution">
    <text evidence="6">The sequence shown here is derived from an EMBL/GenBank/DDBJ whole genome shotgun (WGS) entry which is preliminary data.</text>
</comment>
<reference evidence="6 7" key="1">
    <citation type="journal article" date="2011" name="Stand. Genomic Sci.">
        <title>Non-contiguous finished genome sequence and contextual data of the filamentous soil bacterium Ktedonobacter racemifer type strain (SOSP1-21).</title>
        <authorList>
            <person name="Chang Y.J."/>
            <person name="Land M."/>
            <person name="Hauser L."/>
            <person name="Chertkov O."/>
            <person name="Del Rio T.G."/>
            <person name="Nolan M."/>
            <person name="Copeland A."/>
            <person name="Tice H."/>
            <person name="Cheng J.F."/>
            <person name="Lucas S."/>
            <person name="Han C."/>
            <person name="Goodwin L."/>
            <person name="Pitluck S."/>
            <person name="Ivanova N."/>
            <person name="Ovchinikova G."/>
            <person name="Pati A."/>
            <person name="Chen A."/>
            <person name="Palaniappan K."/>
            <person name="Mavromatis K."/>
            <person name="Liolios K."/>
            <person name="Brettin T."/>
            <person name="Fiebig A."/>
            <person name="Rohde M."/>
            <person name="Abt B."/>
            <person name="Goker M."/>
            <person name="Detter J.C."/>
            <person name="Woyke T."/>
            <person name="Bristow J."/>
            <person name="Eisen J.A."/>
            <person name="Markowitz V."/>
            <person name="Hugenholtz P."/>
            <person name="Kyrpides N.C."/>
            <person name="Klenk H.P."/>
            <person name="Lapidus A."/>
        </authorList>
    </citation>
    <scope>NUCLEOTIDE SEQUENCE [LARGE SCALE GENOMIC DNA]</scope>
    <source>
        <strain evidence="7">DSM 44963</strain>
    </source>
</reference>
<dbReference type="InterPro" id="IPR028082">
    <property type="entry name" value="Peripla_BP_I"/>
</dbReference>
<dbReference type="SUPFAM" id="SSF53822">
    <property type="entry name" value="Periplasmic binding protein-like I"/>
    <property type="match status" value="1"/>
</dbReference>
<organism evidence="6 7">
    <name type="scientific">Ktedonobacter racemifer DSM 44963</name>
    <dbReference type="NCBI Taxonomy" id="485913"/>
    <lineage>
        <taxon>Bacteria</taxon>
        <taxon>Bacillati</taxon>
        <taxon>Chloroflexota</taxon>
        <taxon>Ktedonobacteria</taxon>
        <taxon>Ktedonobacterales</taxon>
        <taxon>Ktedonobacteraceae</taxon>
        <taxon>Ktedonobacter</taxon>
    </lineage>
</organism>
<evidence type="ECO:0000259" key="5">
    <source>
        <dbReference type="PROSITE" id="PS50943"/>
    </source>
</evidence>
<dbReference type="SUPFAM" id="SSF47413">
    <property type="entry name" value="lambda repressor-like DNA-binding domains"/>
    <property type="match status" value="1"/>
</dbReference>
<keyword evidence="1" id="KW-0805">Transcription regulation</keyword>
<evidence type="ECO:0000313" key="6">
    <source>
        <dbReference type="EMBL" id="EFH79673.1"/>
    </source>
</evidence>
<gene>
    <name evidence="6" type="ORF">Krac_0157</name>
</gene>
<dbReference type="Gene3D" id="1.10.260.40">
    <property type="entry name" value="lambda repressor-like DNA-binding domains"/>
    <property type="match status" value="1"/>
</dbReference>
<dbReference type="Gene3D" id="3.40.50.2300">
    <property type="match status" value="2"/>
</dbReference>
<dbReference type="InterPro" id="IPR001387">
    <property type="entry name" value="Cro/C1-type_HTH"/>
</dbReference>
<accession>D6U712</accession>
<dbReference type="PANTHER" id="PTHR30146">
    <property type="entry name" value="LACI-RELATED TRANSCRIPTIONAL REPRESSOR"/>
    <property type="match status" value="1"/>
</dbReference>
<dbReference type="InterPro" id="IPR010982">
    <property type="entry name" value="Lambda_DNA-bd_dom_sf"/>
</dbReference>
<feature type="domain" description="HTH lacI-type" evidence="4">
    <location>
        <begin position="3"/>
        <end position="58"/>
    </location>
</feature>
<evidence type="ECO:0000256" key="3">
    <source>
        <dbReference type="ARBA" id="ARBA00023163"/>
    </source>
</evidence>
<dbReference type="PROSITE" id="PS50932">
    <property type="entry name" value="HTH_LACI_2"/>
    <property type="match status" value="1"/>
</dbReference>
<keyword evidence="2" id="KW-0238">DNA-binding</keyword>
<dbReference type="EMBL" id="ADVG01000005">
    <property type="protein sequence ID" value="EFH79673.1"/>
    <property type="molecule type" value="Genomic_DNA"/>
</dbReference>
<dbReference type="PRINTS" id="PR00036">
    <property type="entry name" value="HTHLACI"/>
</dbReference>
<feature type="domain" description="HTH cro/C1-type" evidence="5">
    <location>
        <begin position="4"/>
        <end position="28"/>
    </location>
</feature>
<keyword evidence="3" id="KW-0804">Transcription</keyword>